<dbReference type="AlphaFoldDB" id="A0A559H7A8"/>
<evidence type="ECO:0000313" key="2">
    <source>
        <dbReference type="EMBL" id="TVX70923.1"/>
    </source>
</evidence>
<sequence>MFEPPLVSQLLGTGVLVIGFLGAGILAHQREQQEIEERRLQEEHDMQVIRACNELIEMGRELERQEIHKNIRRPFKGFTYDTQPPVGLPSSIEDVPQVFRACIEDYDRLASDYQEEARDNDLLRSQNADLLEENGRLLYQEMTLDFRKNPRKWRAKT</sequence>
<keyword evidence="1" id="KW-0472">Membrane</keyword>
<reference evidence="2 3" key="1">
    <citation type="submission" date="2019-07" db="EMBL/GenBank/DDBJ databases">
        <authorList>
            <person name="Mohale T."/>
        </authorList>
    </citation>
    <scope>NUCLEOTIDE SEQUENCE [LARGE SCALE GENOMIC DNA]</scope>
    <source>
        <strain evidence="2 3">NTPn 59</strain>
    </source>
</reference>
<name>A0A559H7A8_STREE</name>
<gene>
    <name evidence="2" type="ORF">AZJ28_04005</name>
</gene>
<evidence type="ECO:0000256" key="1">
    <source>
        <dbReference type="SAM" id="Phobius"/>
    </source>
</evidence>
<organism evidence="2 3">
    <name type="scientific">Streptococcus pneumoniae</name>
    <dbReference type="NCBI Taxonomy" id="1313"/>
    <lineage>
        <taxon>Bacteria</taxon>
        <taxon>Bacillati</taxon>
        <taxon>Bacillota</taxon>
        <taxon>Bacilli</taxon>
        <taxon>Lactobacillales</taxon>
        <taxon>Streptococcaceae</taxon>
        <taxon>Streptococcus</taxon>
    </lineage>
</organism>
<keyword evidence="1" id="KW-0812">Transmembrane</keyword>
<feature type="transmembrane region" description="Helical" evidence="1">
    <location>
        <begin position="6"/>
        <end position="28"/>
    </location>
</feature>
<proteinExistence type="predicted"/>
<evidence type="ECO:0000313" key="3">
    <source>
        <dbReference type="Proteomes" id="UP000315060"/>
    </source>
</evidence>
<dbReference type="Proteomes" id="UP000315060">
    <property type="component" value="Unassembled WGS sequence"/>
</dbReference>
<accession>A0A559H7A8</accession>
<dbReference type="EMBL" id="VMYC01000062">
    <property type="protein sequence ID" value="TVX70923.1"/>
    <property type="molecule type" value="Genomic_DNA"/>
</dbReference>
<keyword evidence="1" id="KW-1133">Transmembrane helix</keyword>
<protein>
    <submittedName>
        <fullName evidence="2">Uncharacterized protein</fullName>
    </submittedName>
</protein>
<comment type="caution">
    <text evidence="2">The sequence shown here is derived from an EMBL/GenBank/DDBJ whole genome shotgun (WGS) entry which is preliminary data.</text>
</comment>